<dbReference type="Proteomes" id="UP000623467">
    <property type="component" value="Unassembled WGS sequence"/>
</dbReference>
<evidence type="ECO:0000313" key="3">
    <source>
        <dbReference type="Proteomes" id="UP000623467"/>
    </source>
</evidence>
<feature type="compositionally biased region" description="Basic and acidic residues" evidence="1">
    <location>
        <begin position="22"/>
        <end position="33"/>
    </location>
</feature>
<organism evidence="2 3">
    <name type="scientific">Mycena sanguinolenta</name>
    <dbReference type="NCBI Taxonomy" id="230812"/>
    <lineage>
        <taxon>Eukaryota</taxon>
        <taxon>Fungi</taxon>
        <taxon>Dikarya</taxon>
        <taxon>Basidiomycota</taxon>
        <taxon>Agaricomycotina</taxon>
        <taxon>Agaricomycetes</taxon>
        <taxon>Agaricomycetidae</taxon>
        <taxon>Agaricales</taxon>
        <taxon>Marasmiineae</taxon>
        <taxon>Mycenaceae</taxon>
        <taxon>Mycena</taxon>
    </lineage>
</organism>
<evidence type="ECO:0000313" key="2">
    <source>
        <dbReference type="EMBL" id="KAF7373284.1"/>
    </source>
</evidence>
<feature type="region of interest" description="Disordered" evidence="1">
    <location>
        <begin position="1"/>
        <end position="66"/>
    </location>
</feature>
<accession>A0A8H7DF87</accession>
<keyword evidence="3" id="KW-1185">Reference proteome</keyword>
<feature type="compositionally biased region" description="Gly residues" evidence="1">
    <location>
        <begin position="37"/>
        <end position="47"/>
    </location>
</feature>
<name>A0A8H7DF87_9AGAR</name>
<comment type="caution">
    <text evidence="2">The sequence shown here is derived from an EMBL/GenBank/DDBJ whole genome shotgun (WGS) entry which is preliminary data.</text>
</comment>
<reference evidence="2" key="1">
    <citation type="submission" date="2020-05" db="EMBL/GenBank/DDBJ databases">
        <title>Mycena genomes resolve the evolution of fungal bioluminescence.</title>
        <authorList>
            <person name="Tsai I.J."/>
        </authorList>
    </citation>
    <scope>NUCLEOTIDE SEQUENCE</scope>
    <source>
        <strain evidence="2">160909Yilan</strain>
    </source>
</reference>
<evidence type="ECO:0000256" key="1">
    <source>
        <dbReference type="SAM" id="MobiDB-lite"/>
    </source>
</evidence>
<dbReference type="AlphaFoldDB" id="A0A8H7DF87"/>
<gene>
    <name evidence="2" type="ORF">MSAN_00537400</name>
</gene>
<proteinExistence type="predicted"/>
<dbReference type="EMBL" id="JACAZH010000003">
    <property type="protein sequence ID" value="KAF7373284.1"/>
    <property type="molecule type" value="Genomic_DNA"/>
</dbReference>
<protein>
    <submittedName>
        <fullName evidence="2">Uncharacterized protein</fullName>
    </submittedName>
</protein>
<sequence length="150" mass="15509">MAAPEDKGGRGGKKGGNGGIGERPHISRDDIHRFSGIHGGTGGVGGEGGDDGGDGGAGQGPNISTELLPAEELASVPDMAIDDFCKEYGVRDTSRDLLKKDGFDTVGGRFGGFQRRSEGYRPQVWGDCAVEEGAETISGKGQKSVAQHYT</sequence>